<dbReference type="Pfam" id="PF13621">
    <property type="entry name" value="Cupin_8"/>
    <property type="match status" value="1"/>
</dbReference>
<keyword evidence="8" id="KW-0156">Chromatin regulator</keyword>
<dbReference type="KEGG" id="vde:111252269"/>
<dbReference type="InterPro" id="IPR001611">
    <property type="entry name" value="Leu-rich_rpt"/>
</dbReference>
<dbReference type="InterPro" id="IPR003347">
    <property type="entry name" value="JmjC_dom"/>
</dbReference>
<dbReference type="Proteomes" id="UP000594260">
    <property type="component" value="Unplaced"/>
</dbReference>
<name>A0A7M7KEF3_VARDE</name>
<dbReference type="SMART" id="SM00558">
    <property type="entry name" value="JmjC"/>
    <property type="match status" value="1"/>
</dbReference>
<dbReference type="InterPro" id="IPR019787">
    <property type="entry name" value="Znf_PHD-finger"/>
</dbReference>
<keyword evidence="9" id="KW-0223">Dioxygenase</keyword>
<evidence type="ECO:0000313" key="21">
    <source>
        <dbReference type="Proteomes" id="UP000594260"/>
    </source>
</evidence>
<evidence type="ECO:0000256" key="17">
    <source>
        <dbReference type="SAM" id="MobiDB-lite"/>
    </source>
</evidence>
<evidence type="ECO:0000256" key="5">
    <source>
        <dbReference type="ARBA" id="ARBA00022723"/>
    </source>
</evidence>
<feature type="region of interest" description="Disordered" evidence="17">
    <location>
        <begin position="620"/>
        <end position="668"/>
    </location>
</feature>
<dbReference type="SUPFAM" id="SSF51197">
    <property type="entry name" value="Clavaminate synthase-like"/>
    <property type="match status" value="1"/>
</dbReference>
<keyword evidence="7" id="KW-0862">Zinc</keyword>
<evidence type="ECO:0000313" key="20">
    <source>
        <dbReference type="EnsemblMetazoa" id="XP_022665563"/>
    </source>
</evidence>
<protein>
    <recommendedName>
        <fullName evidence="4">[histone H3]-dimethyl-L-lysine(36) demethylase</fullName>
        <ecNumber evidence="4">1.14.11.27</ecNumber>
    </recommendedName>
</protein>
<dbReference type="Pfam" id="PF16866">
    <property type="entry name" value="PHD_4"/>
    <property type="match status" value="1"/>
</dbReference>
<keyword evidence="5" id="KW-0479">Metal-binding</keyword>
<dbReference type="InterPro" id="IPR041667">
    <property type="entry name" value="Cupin_8"/>
</dbReference>
<evidence type="ECO:0000256" key="11">
    <source>
        <dbReference type="ARBA" id="ARBA00023004"/>
    </source>
</evidence>
<evidence type="ECO:0000256" key="1">
    <source>
        <dbReference type="ARBA" id="ARBA00001954"/>
    </source>
</evidence>
<feature type="domain" description="JmjC" evidence="19">
    <location>
        <begin position="151"/>
        <end position="319"/>
    </location>
</feature>
<dbReference type="InterPro" id="IPR013083">
    <property type="entry name" value="Znf_RING/FYVE/PHD"/>
</dbReference>
<evidence type="ECO:0000256" key="6">
    <source>
        <dbReference type="ARBA" id="ARBA00022771"/>
    </source>
</evidence>
<dbReference type="FunCoup" id="A0A7M7KEF3">
    <property type="interactions" value="977"/>
</dbReference>
<feature type="compositionally biased region" description="Basic and acidic residues" evidence="17">
    <location>
        <begin position="643"/>
        <end position="657"/>
    </location>
</feature>
<evidence type="ECO:0000256" key="4">
    <source>
        <dbReference type="ARBA" id="ARBA00013246"/>
    </source>
</evidence>
<dbReference type="CDD" id="cd15555">
    <property type="entry name" value="PHD_KDM2A_2B"/>
    <property type="match status" value="1"/>
</dbReference>
<dbReference type="Gene3D" id="3.80.10.10">
    <property type="entry name" value="Ribonuclease Inhibitor"/>
    <property type="match status" value="1"/>
</dbReference>
<dbReference type="GO" id="GO:0008270">
    <property type="term" value="F:zinc ion binding"/>
    <property type="evidence" value="ECO:0007669"/>
    <property type="project" value="UniProtKB-KW"/>
</dbReference>
<evidence type="ECO:0000256" key="14">
    <source>
        <dbReference type="ARBA" id="ARBA00023242"/>
    </source>
</evidence>
<dbReference type="OrthoDB" id="5876800at2759"/>
<dbReference type="PROSITE" id="PS51184">
    <property type="entry name" value="JMJC"/>
    <property type="match status" value="1"/>
</dbReference>
<keyword evidence="10" id="KW-0560">Oxidoreductase</keyword>
<evidence type="ECO:0000256" key="7">
    <source>
        <dbReference type="ARBA" id="ARBA00022833"/>
    </source>
</evidence>
<comment type="catalytic activity">
    <reaction evidence="15">
        <text>N(6),N(6)-dimethyl-L-lysyl(36)-[histone H3] + 2 2-oxoglutarate + 2 O2 = L-lysyl(36)-[histone H3] + 2 formaldehyde + 2 succinate + 2 CO2</text>
        <dbReference type="Rhea" id="RHEA:42032"/>
        <dbReference type="Rhea" id="RHEA-COMP:9785"/>
        <dbReference type="Rhea" id="RHEA-COMP:9787"/>
        <dbReference type="ChEBI" id="CHEBI:15379"/>
        <dbReference type="ChEBI" id="CHEBI:16526"/>
        <dbReference type="ChEBI" id="CHEBI:16810"/>
        <dbReference type="ChEBI" id="CHEBI:16842"/>
        <dbReference type="ChEBI" id="CHEBI:29969"/>
        <dbReference type="ChEBI" id="CHEBI:30031"/>
        <dbReference type="ChEBI" id="CHEBI:61976"/>
        <dbReference type="EC" id="1.14.11.27"/>
    </reaction>
</comment>
<dbReference type="Pfam" id="PF02008">
    <property type="entry name" value="zf-CXXC"/>
    <property type="match status" value="1"/>
</dbReference>
<dbReference type="FunFam" id="2.60.120.650:FF:000005">
    <property type="entry name" value="lysine-specific demethylase 2A isoform X1"/>
    <property type="match status" value="1"/>
</dbReference>
<evidence type="ECO:0000256" key="9">
    <source>
        <dbReference type="ARBA" id="ARBA00022964"/>
    </source>
</evidence>
<dbReference type="GeneID" id="111252269"/>
<dbReference type="CDD" id="cd21743">
    <property type="entry name" value="CTD_KDM2A_2B-like"/>
    <property type="match status" value="1"/>
</dbReference>
<dbReference type="InterPro" id="IPR001810">
    <property type="entry name" value="F-box_dom"/>
</dbReference>
<dbReference type="InterPro" id="IPR050690">
    <property type="entry name" value="JHDM1_Histone_Demethylase"/>
</dbReference>
<keyword evidence="13" id="KW-0804">Transcription</keyword>
<comment type="cofactor">
    <cofactor evidence="1">
        <name>Fe(2+)</name>
        <dbReference type="ChEBI" id="CHEBI:29033"/>
    </cofactor>
</comment>
<evidence type="ECO:0000256" key="16">
    <source>
        <dbReference type="PROSITE-ProRule" id="PRU00509"/>
    </source>
</evidence>
<dbReference type="Gene3D" id="1.20.58.1360">
    <property type="match status" value="1"/>
</dbReference>
<evidence type="ECO:0000256" key="8">
    <source>
        <dbReference type="ARBA" id="ARBA00022853"/>
    </source>
</evidence>
<evidence type="ECO:0000256" key="12">
    <source>
        <dbReference type="ARBA" id="ARBA00023015"/>
    </source>
</evidence>
<dbReference type="CTD" id="41090"/>
<dbReference type="Pfam" id="PF13516">
    <property type="entry name" value="LRR_6"/>
    <property type="match status" value="2"/>
</dbReference>
<organism evidence="20 21">
    <name type="scientific">Varroa destructor</name>
    <name type="common">Honeybee mite</name>
    <dbReference type="NCBI Taxonomy" id="109461"/>
    <lineage>
        <taxon>Eukaryota</taxon>
        <taxon>Metazoa</taxon>
        <taxon>Ecdysozoa</taxon>
        <taxon>Arthropoda</taxon>
        <taxon>Chelicerata</taxon>
        <taxon>Arachnida</taxon>
        <taxon>Acari</taxon>
        <taxon>Parasitiformes</taxon>
        <taxon>Mesostigmata</taxon>
        <taxon>Gamasina</taxon>
        <taxon>Dermanyssoidea</taxon>
        <taxon>Varroidae</taxon>
        <taxon>Varroa</taxon>
    </lineage>
</organism>
<accession>A0A7M7KEF3</accession>
<sequence>MMLYCRSTAFCYSGVFYRVKERKHYTDDLGDEFLDGGRTFTIEDKLTAPEFGAYFVKEMASGADFSLAYFQEHGFEEPLLFKDKTNLGMRLPSEKFNVNDVRMCVGSRRRLDVMDVITQKNIEMTMKEWCKYMNTPAPKRDRLLNVISLEFSHTKLENYVESPTVVRQVDWIDVAWPRHLKESQTEATNSLDDMKYPKVQKYCLMSVAGCYTDFHIDFGGTSVWYHILWGKKIFWLIPPTETNLKLYESWVLSGKQGDIFFGQSVEKCARIELNAGETFFIPTGWIHAVYTPVDTLVFGGNFLHSFGIEKQLRISQIEDTTRVPHKFRYPFYTEMLWYVLQRYVMCLTGRNHLSCDEEGKPVSINCLLAPKPRPEMESVRLTRRELVGLSLIVDHVQRLPLAKRGCPDLLRDPNALLQDASHVIALHLSDDARLAITGQPVLTWPEGAVKRRPLILQTSGGPKRPQAAPRTPKGQQRQADKDQDKARRRRTRCRKCDACLRTDCGDCHFCKDMRKFGGPGRMKQSCLARQCMAPVLPHTAQCTLCKTERPNQLAPPGVPPPDDGEVPPGQLMECVQCWEIVHPDCLINAHPEFTLSDGLLNEDLPNSWDCPKCCREGKPEQAKTRHTKGGGGKGNPRVTPFVRYDESPPEKKLKLEDGPATQPASGQRQSVLENLSNKIHPITPKCVVRPVSYLETPLSTASAPGTVTREGLVYNPQVILPIMQLLSVRDLHVCAQVCKRWNELSLHPSLWKHMDLAKNRLTSKSLVAIVRRQPALLNVSWTSLSRDQMDWLLPRIPATKGLYVRGLAIASLKALNAEQGPQLRFLDLSWVDGLDDERLKELLLPEPPGGDKHASALADSNNKRGIDKRDRCWPRLRALSELKLCGNPITDSGVRSVCQYLVNLQQLDLSNCNRVTDLSLMMLASKLHSKLMRLVVSHCPQVTDAGLEALKMCTKLECIDARGCSKVTEDGIKRLLVCMPSLNSIREGKLVTAK</sequence>
<keyword evidence="11" id="KW-0408">Iron</keyword>
<dbReference type="InParanoid" id="A0A7M7KEF3"/>
<proteinExistence type="inferred from homology"/>
<dbReference type="Pfam" id="PF12937">
    <property type="entry name" value="F-box-like"/>
    <property type="match status" value="1"/>
</dbReference>
<dbReference type="InterPro" id="IPR006553">
    <property type="entry name" value="Leu-rich_rpt_Cys-con_subtyp"/>
</dbReference>
<keyword evidence="12" id="KW-0805">Transcription regulation</keyword>
<dbReference type="PROSITE" id="PS51058">
    <property type="entry name" value="ZF_CXXC"/>
    <property type="match status" value="1"/>
</dbReference>
<evidence type="ECO:0000256" key="3">
    <source>
        <dbReference type="ARBA" id="ARBA00008037"/>
    </source>
</evidence>
<dbReference type="InterPro" id="IPR032675">
    <property type="entry name" value="LRR_dom_sf"/>
</dbReference>
<comment type="subcellular location">
    <subcellularLocation>
        <location evidence="2">Nucleus</location>
    </subcellularLocation>
</comment>
<keyword evidence="14" id="KW-0539">Nucleus</keyword>
<dbReference type="EnsemblMetazoa" id="XM_022809828">
    <property type="protein sequence ID" value="XP_022665563"/>
    <property type="gene ID" value="LOC111252269"/>
</dbReference>
<evidence type="ECO:0000259" key="18">
    <source>
        <dbReference type="PROSITE" id="PS51058"/>
    </source>
</evidence>
<dbReference type="SUPFAM" id="SSF52047">
    <property type="entry name" value="RNI-like"/>
    <property type="match status" value="1"/>
</dbReference>
<dbReference type="AlphaFoldDB" id="A0A7M7KEF3"/>
<dbReference type="Gene3D" id="3.30.40.10">
    <property type="entry name" value="Zinc/RING finger domain, C3HC4 (zinc finger)"/>
    <property type="match status" value="1"/>
</dbReference>
<evidence type="ECO:0000259" key="19">
    <source>
        <dbReference type="PROSITE" id="PS51184"/>
    </source>
</evidence>
<dbReference type="RefSeq" id="XP_022665563.1">
    <property type="nucleotide sequence ID" value="XM_022809828.1"/>
</dbReference>
<dbReference type="GO" id="GO:0140680">
    <property type="term" value="F:histone H3K36me/H3K36me2 demethylase activity"/>
    <property type="evidence" value="ECO:0007669"/>
    <property type="project" value="UniProtKB-EC"/>
</dbReference>
<dbReference type="PANTHER" id="PTHR23123">
    <property type="entry name" value="PHD/F-BOX CONTAINING PROTEIN"/>
    <property type="match status" value="1"/>
</dbReference>
<dbReference type="OMA" id="XQDNRSK"/>
<dbReference type="SMART" id="SM00367">
    <property type="entry name" value="LRR_CC"/>
    <property type="match status" value="4"/>
</dbReference>
<evidence type="ECO:0000256" key="15">
    <source>
        <dbReference type="ARBA" id="ARBA00047915"/>
    </source>
</evidence>
<evidence type="ECO:0000256" key="13">
    <source>
        <dbReference type="ARBA" id="ARBA00023163"/>
    </source>
</evidence>
<dbReference type="InterPro" id="IPR002857">
    <property type="entry name" value="Znf_CXXC"/>
</dbReference>
<feature type="region of interest" description="Disordered" evidence="17">
    <location>
        <begin position="453"/>
        <end position="487"/>
    </location>
</feature>
<evidence type="ECO:0000256" key="2">
    <source>
        <dbReference type="ARBA" id="ARBA00004123"/>
    </source>
</evidence>
<reference evidence="20" key="1">
    <citation type="submission" date="2021-01" db="UniProtKB">
        <authorList>
            <consortium name="EnsemblMetazoa"/>
        </authorList>
    </citation>
    <scope>IDENTIFICATION</scope>
</reference>
<feature type="domain" description="CXXC-type" evidence="18">
    <location>
        <begin position="486"/>
        <end position="532"/>
    </location>
</feature>
<dbReference type="Gene3D" id="2.60.120.650">
    <property type="entry name" value="Cupin"/>
    <property type="match status" value="1"/>
</dbReference>
<dbReference type="EC" id="1.14.11.27" evidence="4"/>
<dbReference type="GO" id="GO:0003677">
    <property type="term" value="F:DNA binding"/>
    <property type="evidence" value="ECO:0007669"/>
    <property type="project" value="InterPro"/>
</dbReference>
<comment type="similarity">
    <text evidence="3">Belongs to the JHDM1 histone demethylase family.</text>
</comment>
<keyword evidence="6 16" id="KW-0863">Zinc-finger</keyword>
<evidence type="ECO:0000256" key="10">
    <source>
        <dbReference type="ARBA" id="ARBA00023002"/>
    </source>
</evidence>
<keyword evidence="21" id="KW-1185">Reference proteome</keyword>
<dbReference type="GO" id="GO:0005634">
    <property type="term" value="C:nucleus"/>
    <property type="evidence" value="ECO:0007669"/>
    <property type="project" value="UniProtKB-SubCell"/>
</dbReference>